<feature type="domain" description="Protein kinase" evidence="1">
    <location>
        <begin position="17"/>
        <end position="291"/>
    </location>
</feature>
<dbReference type="PANTHER" id="PTHR13954:SF6">
    <property type="entry name" value="NON-SPECIFIC SERINE_THREONINE PROTEIN KINASE"/>
    <property type="match status" value="1"/>
</dbReference>
<name>A0ABP0FMQ1_CLALP</name>
<dbReference type="Proteomes" id="UP001642483">
    <property type="component" value="Unassembled WGS sequence"/>
</dbReference>
<accession>A0ABP0FMQ1</accession>
<dbReference type="Pfam" id="PF00069">
    <property type="entry name" value="Pkinase"/>
    <property type="match status" value="1"/>
</dbReference>
<dbReference type="SMART" id="SM00220">
    <property type="entry name" value="S_TKc"/>
    <property type="match status" value="1"/>
</dbReference>
<sequence length="723" mass="83959">MDQKNAAPGHIGKLFLREDSKPFKETAFARIYKCSKRDGTVIVEKCVRKSAYKNIENELESFKRITRGAHPPDNVIQYYDSDKPDEDSDISFYMELCDGTIDEYWSMEDGSKKYKTTLLELCEQAATGIYNLHMECNMIHRDIKPKNFLIREDGCDLVVKVSDFGLSKVLDLGQSSAPTTSHSTVTYMAPEHHPVDNQNSTSWKKSADIFSLGVLFFNIFTSGKHPFGKTYAKQLSNIEDEKPPSFEVFLECFGFPTEEHKVLAFILIKSMLQVDPTKRPSIEEVFNHPLFWNSDEKINFYWTADDFLRDERKKSKKFETTVKFFDSALVTFDIDDKEKKEFEIKLENIPTPLKEEKKKFSISKCEDIFDLVKIIRDMDAHINEKKKISKEVLGYSGIGHCNYDTFLDSLVGPYPHLLAHLFELLKRNNIKLPSRVHKKVNREEAPTLCRENSSPVEESKNCADVEAVAPVEPVGSLVGAGSVKKSWKSVKKHERRMWRLCYDLAKEFAQSDIKHFFRKLSKARNLENKIEEIEYGAENKSFKENFVQFFRELMKEGNELFNPQSIYDLFEEKDWVSYKQTVLEHFPEVVLNQSFVVQDQLPPPRPSIANLRSQADIFSKDKDYEGKMYKMGVDWADKVDKKDIFWIFRQLTILDNPEMKIDDVDTTGSSHDQFMYFYQILLNHGYKFNPQHIVDVCCDEGWNSYANLVKRHFPQVQLPGSSH</sequence>
<dbReference type="InterPro" id="IPR045133">
    <property type="entry name" value="IRE1/2-like"/>
</dbReference>
<dbReference type="InterPro" id="IPR011009">
    <property type="entry name" value="Kinase-like_dom_sf"/>
</dbReference>
<evidence type="ECO:0000259" key="1">
    <source>
        <dbReference type="PROSITE" id="PS50011"/>
    </source>
</evidence>
<evidence type="ECO:0000313" key="3">
    <source>
        <dbReference type="Proteomes" id="UP001642483"/>
    </source>
</evidence>
<comment type="caution">
    <text evidence="2">The sequence shown here is derived from an EMBL/GenBank/DDBJ whole genome shotgun (WGS) entry which is preliminary data.</text>
</comment>
<dbReference type="SUPFAM" id="SSF56112">
    <property type="entry name" value="Protein kinase-like (PK-like)"/>
    <property type="match status" value="1"/>
</dbReference>
<gene>
    <name evidence="2" type="ORF">CVLEPA_LOCUS10025</name>
</gene>
<dbReference type="PANTHER" id="PTHR13954">
    <property type="entry name" value="IRE1-RELATED"/>
    <property type="match status" value="1"/>
</dbReference>
<organism evidence="2 3">
    <name type="scientific">Clavelina lepadiformis</name>
    <name type="common">Light-bulb sea squirt</name>
    <name type="synonym">Ascidia lepadiformis</name>
    <dbReference type="NCBI Taxonomy" id="159417"/>
    <lineage>
        <taxon>Eukaryota</taxon>
        <taxon>Metazoa</taxon>
        <taxon>Chordata</taxon>
        <taxon>Tunicata</taxon>
        <taxon>Ascidiacea</taxon>
        <taxon>Aplousobranchia</taxon>
        <taxon>Clavelinidae</taxon>
        <taxon>Clavelina</taxon>
    </lineage>
</organism>
<protein>
    <recommendedName>
        <fullName evidence="1">Protein kinase domain-containing protein</fullName>
    </recommendedName>
</protein>
<dbReference type="PROSITE" id="PS50011">
    <property type="entry name" value="PROTEIN_KINASE_DOM"/>
    <property type="match status" value="1"/>
</dbReference>
<dbReference type="InterPro" id="IPR000719">
    <property type="entry name" value="Prot_kinase_dom"/>
</dbReference>
<dbReference type="InterPro" id="IPR008271">
    <property type="entry name" value="Ser/Thr_kinase_AS"/>
</dbReference>
<proteinExistence type="predicted"/>
<keyword evidence="3" id="KW-1185">Reference proteome</keyword>
<dbReference type="Gene3D" id="1.10.510.10">
    <property type="entry name" value="Transferase(Phosphotransferase) domain 1"/>
    <property type="match status" value="1"/>
</dbReference>
<reference evidence="2 3" key="1">
    <citation type="submission" date="2024-02" db="EMBL/GenBank/DDBJ databases">
        <authorList>
            <person name="Daric V."/>
            <person name="Darras S."/>
        </authorList>
    </citation>
    <scope>NUCLEOTIDE SEQUENCE [LARGE SCALE GENOMIC DNA]</scope>
</reference>
<dbReference type="PROSITE" id="PS00108">
    <property type="entry name" value="PROTEIN_KINASE_ST"/>
    <property type="match status" value="1"/>
</dbReference>
<dbReference type="EMBL" id="CAWYQH010000068">
    <property type="protein sequence ID" value="CAK8679774.1"/>
    <property type="molecule type" value="Genomic_DNA"/>
</dbReference>
<evidence type="ECO:0000313" key="2">
    <source>
        <dbReference type="EMBL" id="CAK8679774.1"/>
    </source>
</evidence>